<dbReference type="PANTHER" id="PTHR34107">
    <property type="entry name" value="SLL0198 PROTEIN-RELATED"/>
    <property type="match status" value="1"/>
</dbReference>
<name>A0ABW5J0W2_9BACT</name>
<reference evidence="3" key="1">
    <citation type="journal article" date="2019" name="Int. J. Syst. Evol. Microbiol.">
        <title>The Global Catalogue of Microorganisms (GCM) 10K type strain sequencing project: providing services to taxonomists for standard genome sequencing and annotation.</title>
        <authorList>
            <consortium name="The Broad Institute Genomics Platform"/>
            <consortium name="The Broad Institute Genome Sequencing Center for Infectious Disease"/>
            <person name="Wu L."/>
            <person name="Ma J."/>
        </authorList>
    </citation>
    <scope>NUCLEOTIDE SEQUENCE [LARGE SCALE GENOMIC DNA]</scope>
    <source>
        <strain evidence="3">KCTC 52344</strain>
    </source>
</reference>
<feature type="domain" description="Putative restriction endonuclease" evidence="1">
    <location>
        <begin position="16"/>
        <end position="177"/>
    </location>
</feature>
<comment type="caution">
    <text evidence="2">The sequence shown here is derived from an EMBL/GenBank/DDBJ whole genome shotgun (WGS) entry which is preliminary data.</text>
</comment>
<dbReference type="Pfam" id="PF05685">
    <property type="entry name" value="Uma2"/>
    <property type="match status" value="1"/>
</dbReference>
<sequence>MILATEKWTYSDMLAKLPPESRYEIRNYHLIDMPSPTEKHQELQFKLTLLLGNYIVSHKLGKFYQAPLDVILDEGNTVQPDLLFVSNANKDMIKERGIFGAPDLLVEIVSKGSIIRDYVEKKEDYEKFGVKEYWIIDPQNQFIQIFSLEANKYIPYSSADGEESLSVKSIVLKDFELKWSELFE</sequence>
<dbReference type="InterPro" id="IPR008538">
    <property type="entry name" value="Uma2"/>
</dbReference>
<evidence type="ECO:0000259" key="1">
    <source>
        <dbReference type="Pfam" id="PF05685"/>
    </source>
</evidence>
<dbReference type="PANTHER" id="PTHR34107:SF4">
    <property type="entry name" value="SLL1222 PROTEIN"/>
    <property type="match status" value="1"/>
</dbReference>
<keyword evidence="3" id="KW-1185">Reference proteome</keyword>
<dbReference type="SUPFAM" id="SSF52980">
    <property type="entry name" value="Restriction endonuclease-like"/>
    <property type="match status" value="1"/>
</dbReference>
<dbReference type="Proteomes" id="UP001597510">
    <property type="component" value="Unassembled WGS sequence"/>
</dbReference>
<organism evidence="2 3">
    <name type="scientific">Emticicia soli</name>
    <dbReference type="NCBI Taxonomy" id="2027878"/>
    <lineage>
        <taxon>Bacteria</taxon>
        <taxon>Pseudomonadati</taxon>
        <taxon>Bacteroidota</taxon>
        <taxon>Cytophagia</taxon>
        <taxon>Cytophagales</taxon>
        <taxon>Leadbetterellaceae</taxon>
        <taxon>Emticicia</taxon>
    </lineage>
</organism>
<evidence type="ECO:0000313" key="2">
    <source>
        <dbReference type="EMBL" id="MFD2519596.1"/>
    </source>
</evidence>
<dbReference type="Gene3D" id="3.90.1570.10">
    <property type="entry name" value="tt1808, chain A"/>
    <property type="match status" value="1"/>
</dbReference>
<dbReference type="EMBL" id="JBHULC010000003">
    <property type="protein sequence ID" value="MFD2519596.1"/>
    <property type="molecule type" value="Genomic_DNA"/>
</dbReference>
<keyword evidence="2" id="KW-0255">Endonuclease</keyword>
<dbReference type="RefSeq" id="WP_340236609.1">
    <property type="nucleotide sequence ID" value="NZ_JBBEWC010000006.1"/>
</dbReference>
<accession>A0ABW5J0W2</accession>
<keyword evidence="2" id="KW-0540">Nuclease</keyword>
<evidence type="ECO:0000313" key="3">
    <source>
        <dbReference type="Proteomes" id="UP001597510"/>
    </source>
</evidence>
<dbReference type="InterPro" id="IPR012296">
    <property type="entry name" value="Nuclease_put_TT1808"/>
</dbReference>
<gene>
    <name evidence="2" type="ORF">ACFSR2_01790</name>
</gene>
<dbReference type="InterPro" id="IPR011335">
    <property type="entry name" value="Restrct_endonuc-II-like"/>
</dbReference>
<dbReference type="GO" id="GO:0004519">
    <property type="term" value="F:endonuclease activity"/>
    <property type="evidence" value="ECO:0007669"/>
    <property type="project" value="UniProtKB-KW"/>
</dbReference>
<proteinExistence type="predicted"/>
<dbReference type="CDD" id="cd06260">
    <property type="entry name" value="DUF820-like"/>
    <property type="match status" value="1"/>
</dbReference>
<keyword evidence="2" id="KW-0378">Hydrolase</keyword>
<protein>
    <submittedName>
        <fullName evidence="2">Uma2 family endonuclease</fullName>
    </submittedName>
</protein>